<dbReference type="Proteomes" id="UP000054886">
    <property type="component" value="Unassembled WGS sequence"/>
</dbReference>
<sequence length="264" mass="29618">MSLVAESNSGTISEQELDKVQLYSDLCLYEEALTKLVDSVDNFKPQLEIGKQLIEADKKLYSTLDLLPQYDSVFTRLRTLDDEISKVDQQTKNILSILNECHDDLNALPLLEEVEFEKKMILKQREKIKSNVLLEYATKLAKFTKIPPTFDKGTIGPNNFIWPAEDALRKGMLAMASLHGKELTKLPGQEDGEEDGSTANEDKNIVKDAEGAEGEIRQDDKKEDDSFVFGANANDAEGDEDKNAGEDEDEAMDSDLDLFNPDEF</sequence>
<name>A0A0W0CNJ7_CANGB</name>
<evidence type="ECO:0000256" key="1">
    <source>
        <dbReference type="ARBA" id="ARBA00004123"/>
    </source>
</evidence>
<evidence type="ECO:0000256" key="5">
    <source>
        <dbReference type="ARBA" id="ARBA00023163"/>
    </source>
</evidence>
<dbReference type="GO" id="GO:0070847">
    <property type="term" value="C:core mediator complex"/>
    <property type="evidence" value="ECO:0007669"/>
    <property type="project" value="EnsemblFungi"/>
</dbReference>
<keyword evidence="4 8" id="KW-0805">Transcription regulation</keyword>
<evidence type="ECO:0000313" key="11">
    <source>
        <dbReference type="EMBL" id="KTB04944.1"/>
    </source>
</evidence>
<evidence type="ECO:0000256" key="4">
    <source>
        <dbReference type="ARBA" id="ARBA00023015"/>
    </source>
</evidence>
<dbReference type="GO" id="GO:0000979">
    <property type="term" value="F:RNA polymerase II core promoter sequence-specific DNA binding"/>
    <property type="evidence" value="ECO:0007669"/>
    <property type="project" value="EnsemblFungi"/>
</dbReference>
<dbReference type="VEuPathDB" id="FungiDB:CAGL0L04620g"/>
<dbReference type="GO" id="GO:0051123">
    <property type="term" value="P:RNA polymerase II preinitiation complex assembly"/>
    <property type="evidence" value="ECO:0007669"/>
    <property type="project" value="EnsemblFungi"/>
</dbReference>
<comment type="caution">
    <text evidence="10">The sequence shown here is derived from an EMBL/GenBank/DDBJ whole genome shotgun (WGS) entry which is preliminary data.</text>
</comment>
<dbReference type="InterPro" id="IPR019258">
    <property type="entry name" value="Mediator_Med4"/>
</dbReference>
<dbReference type="GO" id="GO:0003712">
    <property type="term" value="F:transcription coregulator activity"/>
    <property type="evidence" value="ECO:0007669"/>
    <property type="project" value="InterPro"/>
</dbReference>
<feature type="compositionally biased region" description="Acidic residues" evidence="9">
    <location>
        <begin position="236"/>
        <end position="264"/>
    </location>
</feature>
<comment type="function">
    <text evidence="8">Component of the Mediator complex, a coactivator involved in the regulated transcription of nearly all RNA polymerase II-dependent genes. Mediator functions as a bridge to convey information from gene-specific regulatory proteins to the basal RNA polymerase II transcription machinery. Mediator is recruited to promoters by direct interactions with regulatory proteins and serves as a scaffold for the assembly of a functional preinitiation complex with RNA polymerase II and the general transcription factors.</text>
</comment>
<keyword evidence="6 8" id="KW-0539">Nucleus</keyword>
<dbReference type="OMA" id="PFQIHPN"/>
<comment type="subcellular location">
    <subcellularLocation>
        <location evidence="1 8">Nucleus</location>
    </subcellularLocation>
</comment>
<dbReference type="GO" id="GO:0034605">
    <property type="term" value="P:cellular response to heat"/>
    <property type="evidence" value="ECO:0007669"/>
    <property type="project" value="EnsemblFungi"/>
</dbReference>
<evidence type="ECO:0000256" key="9">
    <source>
        <dbReference type="SAM" id="MobiDB-lite"/>
    </source>
</evidence>
<gene>
    <name evidence="8" type="primary">MED4</name>
    <name evidence="10" type="ORF">AO440_004633</name>
    <name evidence="11" type="ORF">AO440_004953</name>
</gene>
<comment type="similarity">
    <text evidence="2 8">Belongs to the Mediator complex subunit 4 family.</text>
</comment>
<dbReference type="GO" id="GO:0032968">
    <property type="term" value="P:positive regulation of transcription elongation by RNA polymerase II"/>
    <property type="evidence" value="ECO:0007669"/>
    <property type="project" value="EnsemblFungi"/>
</dbReference>
<dbReference type="Pfam" id="PF10018">
    <property type="entry name" value="Med4"/>
    <property type="match status" value="1"/>
</dbReference>
<organism evidence="10 12">
    <name type="scientific">Candida glabrata</name>
    <name type="common">Yeast</name>
    <name type="synonym">Torulopsis glabrata</name>
    <dbReference type="NCBI Taxonomy" id="5478"/>
    <lineage>
        <taxon>Eukaryota</taxon>
        <taxon>Fungi</taxon>
        <taxon>Dikarya</taxon>
        <taxon>Ascomycota</taxon>
        <taxon>Saccharomycotina</taxon>
        <taxon>Saccharomycetes</taxon>
        <taxon>Saccharomycetales</taxon>
        <taxon>Saccharomycetaceae</taxon>
        <taxon>Nakaseomyces</taxon>
    </lineage>
</organism>
<reference evidence="10 12" key="1">
    <citation type="submission" date="2015-10" db="EMBL/GenBank/DDBJ databases">
        <title>Draft genomes sequences of Candida glabrata isolates 1A, 1B, 2A, 2B, 3A and 3B.</title>
        <authorList>
            <person name="Haavelsrud O.E."/>
            <person name="Gaustad P."/>
        </authorList>
    </citation>
    <scope>NUCLEOTIDE SEQUENCE [LARGE SCALE GENOMIC DNA]</scope>
    <source>
        <strain evidence="10">910700640</strain>
    </source>
</reference>
<protein>
    <recommendedName>
        <fullName evidence="3 8">Mediator of RNA polymerase II transcription subunit 4</fullName>
    </recommendedName>
    <alternativeName>
        <fullName evidence="7 8">Mediator complex subunit 4</fullName>
    </alternativeName>
</protein>
<dbReference type="VEuPathDB" id="FungiDB:GVI51_L04455"/>
<evidence type="ECO:0000313" key="10">
    <source>
        <dbReference type="EMBL" id="KTB01147.1"/>
    </source>
</evidence>
<accession>A0A0W0CNJ7</accession>
<proteinExistence type="inferred from homology"/>
<keyword evidence="8" id="KW-0010">Activator</keyword>
<keyword evidence="5 8" id="KW-0804">Transcription</keyword>
<feature type="region of interest" description="Disordered" evidence="9">
    <location>
        <begin position="183"/>
        <end position="264"/>
    </location>
</feature>
<dbReference type="GO" id="GO:0016592">
    <property type="term" value="C:mediator complex"/>
    <property type="evidence" value="ECO:0007669"/>
    <property type="project" value="InterPro"/>
</dbReference>
<evidence type="ECO:0000313" key="12">
    <source>
        <dbReference type="Proteomes" id="UP000054886"/>
    </source>
</evidence>
<dbReference type="AlphaFoldDB" id="A0A0W0CNJ7"/>
<dbReference type="EMBL" id="LLZZ01000115">
    <property type="protein sequence ID" value="KTB04944.1"/>
    <property type="molecule type" value="Genomic_DNA"/>
</dbReference>
<feature type="compositionally biased region" description="Basic and acidic residues" evidence="9">
    <location>
        <begin position="200"/>
        <end position="225"/>
    </location>
</feature>
<dbReference type="EMBL" id="LLZZ01000132">
    <property type="protein sequence ID" value="KTB01147.1"/>
    <property type="molecule type" value="Genomic_DNA"/>
</dbReference>
<dbReference type="SMR" id="A0A0W0CNJ7"/>
<evidence type="ECO:0000256" key="6">
    <source>
        <dbReference type="ARBA" id="ARBA00023242"/>
    </source>
</evidence>
<comment type="subunit">
    <text evidence="8">Component of the Mediator complex.</text>
</comment>
<dbReference type="PANTHER" id="PTHR13208:SF2">
    <property type="entry name" value="MEDIATOR OF RNA POLYMERASE II TRANSCRIPTION SUBUNIT 4"/>
    <property type="match status" value="1"/>
</dbReference>
<dbReference type="VEuPathDB" id="FungiDB:GWK60_L10593"/>
<dbReference type="GO" id="GO:0060261">
    <property type="term" value="P:positive regulation of transcription initiation by RNA polymerase II"/>
    <property type="evidence" value="ECO:0007669"/>
    <property type="project" value="EnsemblFungi"/>
</dbReference>
<evidence type="ECO:0000256" key="7">
    <source>
        <dbReference type="ARBA" id="ARBA00031257"/>
    </source>
</evidence>
<evidence type="ECO:0000256" key="3">
    <source>
        <dbReference type="ARBA" id="ARBA00020629"/>
    </source>
</evidence>
<evidence type="ECO:0000256" key="8">
    <source>
        <dbReference type="RuleBase" id="RU364141"/>
    </source>
</evidence>
<dbReference type="VEuPathDB" id="FungiDB:B1J91_L04620g"/>
<evidence type="ECO:0000256" key="2">
    <source>
        <dbReference type="ARBA" id="ARBA00009626"/>
    </source>
</evidence>
<dbReference type="PANTHER" id="PTHR13208">
    <property type="entry name" value="MEDIATOR OF RNA POLYMERASE II TRANSCRIPTION SUBUNIT 4"/>
    <property type="match status" value="1"/>
</dbReference>
<dbReference type="VEuPathDB" id="FungiDB:GW608_L10615"/>